<dbReference type="GeneID" id="108038677"/>
<feature type="region of interest" description="Disordered" evidence="2">
    <location>
        <begin position="578"/>
        <end position="611"/>
    </location>
</feature>
<dbReference type="AlphaFoldDB" id="A0A6P4DZ68"/>
<dbReference type="Pfam" id="PF00307">
    <property type="entry name" value="CH"/>
    <property type="match status" value="1"/>
</dbReference>
<dbReference type="InterPro" id="IPR027328">
    <property type="entry name" value="MAPRE"/>
</dbReference>
<evidence type="ECO:0000259" key="3">
    <source>
        <dbReference type="Pfam" id="PF00307"/>
    </source>
</evidence>
<feature type="region of interest" description="Disordered" evidence="2">
    <location>
        <begin position="526"/>
        <end position="562"/>
    </location>
</feature>
<accession>A0A6P4DZ68</accession>
<organism evidence="6">
    <name type="scientific">Drosophila rhopaloa</name>
    <name type="common">Fruit fly</name>
    <dbReference type="NCBI Taxonomy" id="1041015"/>
    <lineage>
        <taxon>Eukaryota</taxon>
        <taxon>Metazoa</taxon>
        <taxon>Ecdysozoa</taxon>
        <taxon>Arthropoda</taxon>
        <taxon>Hexapoda</taxon>
        <taxon>Insecta</taxon>
        <taxon>Pterygota</taxon>
        <taxon>Neoptera</taxon>
        <taxon>Endopterygota</taxon>
        <taxon>Diptera</taxon>
        <taxon>Brachycera</taxon>
        <taxon>Muscomorpha</taxon>
        <taxon>Ephydroidea</taxon>
        <taxon>Drosophilidae</taxon>
        <taxon>Drosophila</taxon>
        <taxon>Sophophora</taxon>
    </lineage>
</organism>
<feature type="region of interest" description="Disordered" evidence="2">
    <location>
        <begin position="183"/>
        <end position="257"/>
    </location>
</feature>
<feature type="compositionally biased region" description="Basic and acidic residues" evidence="2">
    <location>
        <begin position="526"/>
        <end position="535"/>
    </location>
</feature>
<evidence type="ECO:0000313" key="6">
    <source>
        <dbReference type="RefSeq" id="XP_016970995.1"/>
    </source>
</evidence>
<evidence type="ECO:0000313" key="4">
    <source>
        <dbReference type="EnsemblMetazoa" id="XP_016970995.1"/>
    </source>
</evidence>
<dbReference type="PANTHER" id="PTHR10623">
    <property type="entry name" value="MICROTUBULE-ASSOCIATED PROTEIN RP/EB FAMILY MEMBER"/>
    <property type="match status" value="1"/>
</dbReference>
<keyword evidence="1" id="KW-0175">Coiled coil</keyword>
<feature type="compositionally biased region" description="Polar residues" evidence="2">
    <location>
        <begin position="227"/>
        <end position="252"/>
    </location>
</feature>
<proteinExistence type="predicted"/>
<evidence type="ECO:0000313" key="7">
    <source>
        <dbReference type="RefSeq" id="XP_016970996.1"/>
    </source>
</evidence>
<evidence type="ECO:0000256" key="1">
    <source>
        <dbReference type="SAM" id="Coils"/>
    </source>
</evidence>
<reference evidence="4" key="3">
    <citation type="submission" date="2025-05" db="UniProtKB">
        <authorList>
            <consortium name="EnsemblMetazoa"/>
        </authorList>
    </citation>
    <scope>IDENTIFICATION</scope>
</reference>
<dbReference type="OrthoDB" id="7870873at2759"/>
<gene>
    <name evidence="6 7" type="primary">LOC108038677</name>
    <name evidence="4" type="synonym">108038677</name>
</gene>
<evidence type="ECO:0000256" key="2">
    <source>
        <dbReference type="SAM" id="MobiDB-lite"/>
    </source>
</evidence>
<dbReference type="InterPro" id="IPR036872">
    <property type="entry name" value="CH_dom_sf"/>
</dbReference>
<reference evidence="6 7" key="2">
    <citation type="submission" date="2025-04" db="UniProtKB">
        <authorList>
            <consortium name="RefSeq"/>
        </authorList>
    </citation>
    <scope>IDENTIFICATION</scope>
</reference>
<dbReference type="RefSeq" id="XP_016970996.1">
    <property type="nucleotide sequence ID" value="XM_017115507.1"/>
</dbReference>
<feature type="compositionally biased region" description="Basic residues" evidence="2">
    <location>
        <begin position="552"/>
        <end position="562"/>
    </location>
</feature>
<dbReference type="Gene3D" id="1.10.418.10">
    <property type="entry name" value="Calponin-like domain"/>
    <property type="match status" value="1"/>
</dbReference>
<keyword evidence="5" id="KW-1185">Reference proteome</keyword>
<reference evidence="5" key="1">
    <citation type="journal article" date="2021" name="Elife">
        <title>Highly contiguous assemblies of 101 drosophilid genomes.</title>
        <authorList>
            <person name="Kim B.Y."/>
            <person name="Wang J.R."/>
            <person name="Miller D.E."/>
            <person name="Barmina O."/>
            <person name="Delaney E."/>
            <person name="Thompson A."/>
            <person name="Comeault A.A."/>
            <person name="Peede D."/>
            <person name="D'Agostino E.R."/>
            <person name="Pelaez J."/>
            <person name="Aguilar J.M."/>
            <person name="Haji D."/>
            <person name="Matsunaga T."/>
            <person name="Armstrong E.E."/>
            <person name="Zych M."/>
            <person name="Ogawa Y."/>
            <person name="Stamenkovic-Radak M."/>
            <person name="Jelic M."/>
            <person name="Veselinovic M.S."/>
            <person name="Tanaskovic M."/>
            <person name="Eric P."/>
            <person name="Gao J.J."/>
            <person name="Katoh T.K."/>
            <person name="Toda M.J."/>
            <person name="Watabe H."/>
            <person name="Watada M."/>
            <person name="Davis J.S."/>
            <person name="Moyle L.C."/>
            <person name="Manoli G."/>
            <person name="Bertolini E."/>
            <person name="Kostal V."/>
            <person name="Hawley R.S."/>
            <person name="Takahashi A."/>
            <person name="Jones C.D."/>
            <person name="Price D.K."/>
            <person name="Whiteman N."/>
            <person name="Kopp A."/>
            <person name="Matute D.R."/>
            <person name="Petrov D.A."/>
        </authorList>
    </citation>
    <scope>NUCLEOTIDE SEQUENCE [LARGE SCALE GENOMIC DNA]</scope>
</reference>
<sequence length="611" mass="71042">MSSLQNKTKAQPTQMAKNVIVQKTEMISIRSLLVFLNNTLDCELRGMDDLKTGAVYCQVMHRLFPTSILIHKVKFYTHTKVDFDANFRLLHNCFEKLKVTRYLPVEELIVGHNHVDFCNWIYKFYKVNDNGQEYDAKKVRKDSPIGLSKSLEIACFATGNLNAMHKCQSMIFNYTKNPYKYERRSSLDSRSIDRLKLKKPESQKQSIKPPPQTKGARKASEFHAESKNVSLPSDSEGELTTGTQQPYPQNQYAEKHNSKRALTGVSFTIESPNNSKNGPDPKEFKSWKALIDKCDQSKNELQSKAATIRDLQCKIRHLDIEQEQLADKLGNVEHILFKYGDNPKYAVQQLKDILLNNPQVVAIRPRRRHECGDSTESNHHCGSTTSKVQLTQKIDCSKHLKMPEMEYSHLMPPCQSKECLSKESKDRDTKSRDWVIPKDEGSDYKYTHRSRSSMKLHCHRHCPSMDSKDSRSLRHHSKGYKKHSLDSMDEDEDHKHRHHSTNCRIPDCRCHFRDCMDIGADHQYRRLSRESDPERKHRHHRRYSGDRDSDHRHSKHSKHTKHSKSKCLCFSKSMKELDFKPNYDSDSTFSTKEESNNSKDLDQNDTSIEKQ</sequence>
<feature type="compositionally biased region" description="Basic and acidic residues" evidence="2">
    <location>
        <begin position="183"/>
        <end position="202"/>
    </location>
</feature>
<evidence type="ECO:0000313" key="5">
    <source>
        <dbReference type="Proteomes" id="UP001652680"/>
    </source>
</evidence>
<feature type="compositionally biased region" description="Basic residues" evidence="2">
    <location>
        <begin position="473"/>
        <end position="482"/>
    </location>
</feature>
<dbReference type="EnsemblMetazoa" id="XM_017115507.1">
    <property type="protein sequence ID" value="XP_016970996.1"/>
    <property type="gene ID" value="LOC108038677"/>
</dbReference>
<feature type="region of interest" description="Disordered" evidence="2">
    <location>
        <begin position="458"/>
        <end position="502"/>
    </location>
</feature>
<dbReference type="GO" id="GO:0008017">
    <property type="term" value="F:microtubule binding"/>
    <property type="evidence" value="ECO:0007669"/>
    <property type="project" value="InterPro"/>
</dbReference>
<feature type="domain" description="Calponin-homology (CH)" evidence="3">
    <location>
        <begin position="32"/>
        <end position="128"/>
    </location>
</feature>
<dbReference type="CTD" id="319019"/>
<dbReference type="Proteomes" id="UP001652680">
    <property type="component" value="Unassembled WGS sequence"/>
</dbReference>
<dbReference type="EnsemblMetazoa" id="XM_017115506.1">
    <property type="protein sequence ID" value="XP_016970995.1"/>
    <property type="gene ID" value="LOC108038677"/>
</dbReference>
<dbReference type="RefSeq" id="XP_016970995.1">
    <property type="nucleotide sequence ID" value="XM_017115506.1"/>
</dbReference>
<protein>
    <submittedName>
        <fullName evidence="6 7">Uncharacterized protein LOC108038677</fullName>
    </submittedName>
</protein>
<feature type="compositionally biased region" description="Basic and acidic residues" evidence="2">
    <location>
        <begin position="591"/>
        <end position="611"/>
    </location>
</feature>
<dbReference type="SUPFAM" id="SSF47576">
    <property type="entry name" value="Calponin-homology domain, CH-domain"/>
    <property type="match status" value="1"/>
</dbReference>
<dbReference type="InterPro" id="IPR001715">
    <property type="entry name" value="CH_dom"/>
</dbReference>
<feature type="coiled-coil region" evidence="1">
    <location>
        <begin position="294"/>
        <end position="328"/>
    </location>
</feature>
<name>A0A6P4DZ68_DRORH</name>